<dbReference type="GO" id="GO:0006355">
    <property type="term" value="P:regulation of DNA-templated transcription"/>
    <property type="evidence" value="ECO:0007669"/>
    <property type="project" value="UniProtKB-UniRule"/>
</dbReference>
<dbReference type="SUPFAM" id="SSF55021">
    <property type="entry name" value="ACT-like"/>
    <property type="match status" value="2"/>
</dbReference>
<dbReference type="InterPro" id="IPR050990">
    <property type="entry name" value="UPF0237/GcvR_regulator"/>
</dbReference>
<feature type="domain" description="ACT" evidence="2">
    <location>
        <begin position="6"/>
        <end position="83"/>
    </location>
</feature>
<dbReference type="Pfam" id="PF13740">
    <property type="entry name" value="ACT_6"/>
    <property type="match status" value="1"/>
</dbReference>
<dbReference type="Gene3D" id="3.30.70.260">
    <property type="match status" value="2"/>
</dbReference>
<dbReference type="PANTHER" id="PTHR34875:SF6">
    <property type="entry name" value="UPF0237 PROTEIN MJ1558"/>
    <property type="match status" value="1"/>
</dbReference>
<comment type="caution">
    <text evidence="3">The sequence shown here is derived from an EMBL/GenBank/DDBJ whole genome shotgun (WGS) entry which is preliminary data.</text>
</comment>
<dbReference type="PIRSF" id="PIRSF028103">
    <property type="entry name" value="GcvR"/>
    <property type="match status" value="1"/>
</dbReference>
<dbReference type="GO" id="GO:0005737">
    <property type="term" value="C:cytoplasm"/>
    <property type="evidence" value="ECO:0007669"/>
    <property type="project" value="UniProtKB-SubCell"/>
</dbReference>
<evidence type="ECO:0000313" key="3">
    <source>
        <dbReference type="EMBL" id="TQV67815.1"/>
    </source>
</evidence>
<dbReference type="AlphaFoldDB" id="A0A545SS88"/>
<evidence type="ECO:0000313" key="4">
    <source>
        <dbReference type="Proteomes" id="UP000319732"/>
    </source>
</evidence>
<dbReference type="InterPro" id="IPR016867">
    <property type="entry name" value="GcvR"/>
</dbReference>
<keyword evidence="4" id="KW-1185">Reference proteome</keyword>
<dbReference type="EMBL" id="VHSG01000033">
    <property type="protein sequence ID" value="TQV67815.1"/>
    <property type="molecule type" value="Genomic_DNA"/>
</dbReference>
<feature type="domain" description="ACT" evidence="2">
    <location>
        <begin position="92"/>
        <end position="173"/>
    </location>
</feature>
<reference evidence="3 4" key="1">
    <citation type="submission" date="2019-06" db="EMBL/GenBank/DDBJ databases">
        <title>Whole genome sequence for Cellvibrionaceae sp. R142.</title>
        <authorList>
            <person name="Wang G."/>
        </authorList>
    </citation>
    <scope>NUCLEOTIDE SEQUENCE [LARGE SCALE GENOMIC DNA]</scope>
    <source>
        <strain evidence="3 4">R142</strain>
    </source>
</reference>
<accession>A0A545SS88</accession>
<dbReference type="PROSITE" id="PS51671">
    <property type="entry name" value="ACT"/>
    <property type="match status" value="2"/>
</dbReference>
<keyword evidence="1" id="KW-0678">Repressor</keyword>
<dbReference type="InterPro" id="IPR045865">
    <property type="entry name" value="ACT-like_dom_sf"/>
</dbReference>
<comment type="subcellular location">
    <subcellularLocation>
        <location evidence="1">Cytoplasm</location>
    </subcellularLocation>
</comment>
<organism evidence="3 4">
    <name type="scientific">Exilibacterium tricleocarpae</name>
    <dbReference type="NCBI Taxonomy" id="2591008"/>
    <lineage>
        <taxon>Bacteria</taxon>
        <taxon>Pseudomonadati</taxon>
        <taxon>Pseudomonadota</taxon>
        <taxon>Gammaproteobacteria</taxon>
        <taxon>Cellvibrionales</taxon>
        <taxon>Cellvibrionaceae</taxon>
        <taxon>Exilibacterium</taxon>
    </lineage>
</organism>
<keyword evidence="1" id="KW-0804">Transcription</keyword>
<sequence>MTKDLVLTVISDDKPGVVETLAQTIAAHGGNWSESQLSHLAGKFAGILRVSASEENVAQLRRALDDLQTQSIKVVAEPAGTSAGRPPCRHYTFTALGNDRPGIVREIAQALSSRQINMEHLSTEYSSMPWSGEPLFSATGSLQVPTSVDIDDLTEQLDTIADELAIDIALEEPQHAQEPSREHN</sequence>
<proteinExistence type="predicted"/>
<protein>
    <recommendedName>
        <fullName evidence="1">Glycine cleavage system transcriptional repressor</fullName>
    </recommendedName>
</protein>
<dbReference type="Proteomes" id="UP000319732">
    <property type="component" value="Unassembled WGS sequence"/>
</dbReference>
<evidence type="ECO:0000256" key="1">
    <source>
        <dbReference type="PIRNR" id="PIRNR028103"/>
    </source>
</evidence>
<evidence type="ECO:0000259" key="2">
    <source>
        <dbReference type="PROSITE" id="PS51671"/>
    </source>
</evidence>
<gene>
    <name evidence="3" type="ORF">FKG94_24910</name>
</gene>
<name>A0A545SS88_9GAMM</name>
<dbReference type="InterPro" id="IPR002912">
    <property type="entry name" value="ACT_dom"/>
</dbReference>
<dbReference type="CDD" id="cd04869">
    <property type="entry name" value="ACT_GcvR_2"/>
    <property type="match status" value="1"/>
</dbReference>
<keyword evidence="1" id="KW-0963">Cytoplasm</keyword>
<dbReference type="PANTHER" id="PTHR34875">
    <property type="entry name" value="UPF0237 PROTEIN MJ1558"/>
    <property type="match status" value="1"/>
</dbReference>
<dbReference type="OrthoDB" id="12860at2"/>